<reference evidence="1 2" key="1">
    <citation type="submission" date="2021-11" db="EMBL/GenBank/DDBJ databases">
        <title>Draft genome sequence of Actinomycetospora sp. SF1 isolated from the rhizosphere soil.</title>
        <authorList>
            <person name="Duangmal K."/>
            <person name="Chantavorakit T."/>
        </authorList>
    </citation>
    <scope>NUCLEOTIDE SEQUENCE [LARGE SCALE GENOMIC DNA]</scope>
    <source>
        <strain evidence="1 2">TBRC 5722</strain>
    </source>
</reference>
<keyword evidence="2" id="KW-1185">Reference proteome</keyword>
<proteinExistence type="predicted"/>
<accession>A0ABS8P6H3</accession>
<comment type="caution">
    <text evidence="1">The sequence shown here is derived from an EMBL/GenBank/DDBJ whole genome shotgun (WGS) entry which is preliminary data.</text>
</comment>
<evidence type="ECO:0000313" key="1">
    <source>
        <dbReference type="EMBL" id="MCD2193633.1"/>
    </source>
</evidence>
<gene>
    <name evidence="1" type="ORF">LQ327_09590</name>
</gene>
<dbReference type="Proteomes" id="UP001199469">
    <property type="component" value="Unassembled WGS sequence"/>
</dbReference>
<dbReference type="EMBL" id="JAJNDB010000001">
    <property type="protein sequence ID" value="MCD2193633.1"/>
    <property type="molecule type" value="Genomic_DNA"/>
</dbReference>
<dbReference type="Gene3D" id="3.10.450.50">
    <property type="match status" value="1"/>
</dbReference>
<protein>
    <recommendedName>
        <fullName evidence="3">SnoaL-like protein</fullName>
    </recommendedName>
</protein>
<organism evidence="1 2">
    <name type="scientific">Actinomycetospora endophytica</name>
    <dbReference type="NCBI Taxonomy" id="2291215"/>
    <lineage>
        <taxon>Bacteria</taxon>
        <taxon>Bacillati</taxon>
        <taxon>Actinomycetota</taxon>
        <taxon>Actinomycetes</taxon>
        <taxon>Pseudonocardiales</taxon>
        <taxon>Pseudonocardiaceae</taxon>
        <taxon>Actinomycetospora</taxon>
    </lineage>
</organism>
<evidence type="ECO:0008006" key="3">
    <source>
        <dbReference type="Google" id="ProtNLM"/>
    </source>
</evidence>
<name>A0ABS8P6H3_9PSEU</name>
<dbReference type="RefSeq" id="WP_230731952.1">
    <property type="nucleotide sequence ID" value="NZ_JAJNDB010000001.1"/>
</dbReference>
<evidence type="ECO:0000313" key="2">
    <source>
        <dbReference type="Proteomes" id="UP001199469"/>
    </source>
</evidence>
<sequence>MTMETFETDTHRENDTAALVRGRLEVLWNHGRLEAVEDFFGDEFSNFGRRGPDAHALIRAIVTAWRSAFPTCNTRSTTRSSAATPWSTGSR</sequence>